<dbReference type="PANTHER" id="PTHR43434:SF25">
    <property type="entry name" value="PHOSPHOGLYCOLATE PHOSPHATASE"/>
    <property type="match status" value="1"/>
</dbReference>
<sequence length="208" mass="23575">MSYQNAIWDFDGTLYDTYPVMMTALSQVYRDHQVAVDQSRLYQAIKQTSIKRELQMLAQQTNVSFEQLDREYHELEHQLQQTPQPYPGAAAILKQISAHGQNFLLTHRDDAAEKFLAAHGLADYFTEIVTSQSGFARKPAPDSLNDLCDRYQLDKTKTVMIGDRALDIEAGINAHVATAYFDVDRLPITVQPTITITQLSALGKYFLN</sequence>
<dbReference type="InterPro" id="IPR023198">
    <property type="entry name" value="PGP-like_dom2"/>
</dbReference>
<evidence type="ECO:0000313" key="1">
    <source>
        <dbReference type="EMBL" id="ASN60365.1"/>
    </source>
</evidence>
<dbReference type="GO" id="GO:0006281">
    <property type="term" value="P:DNA repair"/>
    <property type="evidence" value="ECO:0007669"/>
    <property type="project" value="TreeGrafter"/>
</dbReference>
<evidence type="ECO:0000313" key="2">
    <source>
        <dbReference type="Proteomes" id="UP000199749"/>
    </source>
</evidence>
<dbReference type="OrthoDB" id="9807630at2"/>
<accession>A0A1B2A7X6</accession>
<dbReference type="PANTHER" id="PTHR43434">
    <property type="entry name" value="PHOSPHOGLYCOLATE PHOSPHATASE"/>
    <property type="match status" value="1"/>
</dbReference>
<dbReference type="GO" id="GO:0008967">
    <property type="term" value="F:phosphoglycolate phosphatase activity"/>
    <property type="evidence" value="ECO:0007669"/>
    <property type="project" value="TreeGrafter"/>
</dbReference>
<proteinExistence type="predicted"/>
<protein>
    <submittedName>
        <fullName evidence="1">Haloacid dehalogenase</fullName>
    </submittedName>
</protein>
<dbReference type="Gene3D" id="1.10.150.240">
    <property type="entry name" value="Putative phosphatase, domain 2"/>
    <property type="match status" value="1"/>
</dbReference>
<organism evidence="1 2">
    <name type="scientific">Latilactobacillus curvatus</name>
    <name type="common">Lactobacillus curvatus</name>
    <dbReference type="NCBI Taxonomy" id="28038"/>
    <lineage>
        <taxon>Bacteria</taxon>
        <taxon>Bacillati</taxon>
        <taxon>Bacillota</taxon>
        <taxon>Bacilli</taxon>
        <taxon>Lactobacillales</taxon>
        <taxon>Lactobacillaceae</taxon>
        <taxon>Latilactobacillus</taxon>
    </lineage>
</organism>
<dbReference type="SFLD" id="SFLDG01129">
    <property type="entry name" value="C1.5:_HAD__Beta-PGM__Phosphata"/>
    <property type="match status" value="1"/>
</dbReference>
<dbReference type="Proteomes" id="UP000199749">
    <property type="component" value="Chromosome"/>
</dbReference>
<dbReference type="RefSeq" id="WP_065825764.1">
    <property type="nucleotide sequence ID" value="NZ_CBCPIN010000020.1"/>
</dbReference>
<dbReference type="SFLD" id="SFLDS00003">
    <property type="entry name" value="Haloacid_Dehalogenase"/>
    <property type="match status" value="1"/>
</dbReference>
<dbReference type="NCBIfam" id="TIGR01549">
    <property type="entry name" value="HAD-SF-IA-v1"/>
    <property type="match status" value="1"/>
</dbReference>
<dbReference type="EMBL" id="CP022474">
    <property type="protein sequence ID" value="ASN60365.1"/>
    <property type="molecule type" value="Genomic_DNA"/>
</dbReference>
<reference evidence="1 2" key="1">
    <citation type="submission" date="2017-07" db="EMBL/GenBank/DDBJ databases">
        <title>Lactobacillus curvatus MRS6 whole genome.</title>
        <authorList>
            <person name="Jans C."/>
            <person name="Lagler S."/>
            <person name="Lacroix C."/>
            <person name="Meile L."/>
            <person name="Stevens M.J.A."/>
        </authorList>
    </citation>
    <scope>NUCLEOTIDE SEQUENCE [LARGE SCALE GENOMIC DNA]</scope>
    <source>
        <strain evidence="1 2">MRS6</strain>
    </source>
</reference>
<name>A0A1B2A7X6_LATCU</name>
<dbReference type="InterPro" id="IPR006439">
    <property type="entry name" value="HAD-SF_hydro_IA"/>
</dbReference>
<dbReference type="SUPFAM" id="SSF56784">
    <property type="entry name" value="HAD-like"/>
    <property type="match status" value="1"/>
</dbReference>
<dbReference type="InterPro" id="IPR036412">
    <property type="entry name" value="HAD-like_sf"/>
</dbReference>
<dbReference type="InterPro" id="IPR041492">
    <property type="entry name" value="HAD_2"/>
</dbReference>
<dbReference type="InterPro" id="IPR023214">
    <property type="entry name" value="HAD_sf"/>
</dbReference>
<dbReference type="AlphaFoldDB" id="A0A1B2A7X6"/>
<dbReference type="GO" id="GO:0005829">
    <property type="term" value="C:cytosol"/>
    <property type="evidence" value="ECO:0007669"/>
    <property type="project" value="TreeGrafter"/>
</dbReference>
<dbReference type="InterPro" id="IPR050155">
    <property type="entry name" value="HAD-like_hydrolase_sf"/>
</dbReference>
<gene>
    <name evidence="1" type="ORF">CG419_06785</name>
</gene>
<dbReference type="Gene3D" id="3.40.50.1000">
    <property type="entry name" value="HAD superfamily/HAD-like"/>
    <property type="match status" value="1"/>
</dbReference>
<dbReference type="NCBIfam" id="TIGR01509">
    <property type="entry name" value="HAD-SF-IA-v3"/>
    <property type="match status" value="1"/>
</dbReference>
<dbReference type="Pfam" id="PF13419">
    <property type="entry name" value="HAD_2"/>
    <property type="match status" value="1"/>
</dbReference>